<protein>
    <recommendedName>
        <fullName evidence="2">Peroxisomal membrane protein PEX16</fullName>
    </recommendedName>
</protein>
<proteinExistence type="inferred from homology"/>
<reference evidence="4" key="1">
    <citation type="submission" date="2022-08" db="EMBL/GenBank/DDBJ databases">
        <authorList>
            <person name="Gutierrez-Valencia J."/>
        </authorList>
    </citation>
    <scope>NUCLEOTIDE SEQUENCE</scope>
</reference>
<evidence type="ECO:0000256" key="1">
    <source>
        <dbReference type="ARBA" id="ARBA00009505"/>
    </source>
</evidence>
<dbReference type="PANTHER" id="PTHR13299">
    <property type="entry name" value="PEROXISOMAL MEMBRANE PROTEIN PEX16"/>
    <property type="match status" value="1"/>
</dbReference>
<evidence type="ECO:0000256" key="3">
    <source>
        <dbReference type="SAM" id="MobiDB-lite"/>
    </source>
</evidence>
<comment type="similarity">
    <text evidence="1 2">Belongs to the peroxin-16 family.</text>
</comment>
<dbReference type="InterPro" id="IPR013919">
    <property type="entry name" value="Pex16"/>
</dbReference>
<organism evidence="4 5">
    <name type="scientific">Linum tenue</name>
    <dbReference type="NCBI Taxonomy" id="586396"/>
    <lineage>
        <taxon>Eukaryota</taxon>
        <taxon>Viridiplantae</taxon>
        <taxon>Streptophyta</taxon>
        <taxon>Embryophyta</taxon>
        <taxon>Tracheophyta</taxon>
        <taxon>Spermatophyta</taxon>
        <taxon>Magnoliopsida</taxon>
        <taxon>eudicotyledons</taxon>
        <taxon>Gunneridae</taxon>
        <taxon>Pentapetalae</taxon>
        <taxon>rosids</taxon>
        <taxon>fabids</taxon>
        <taxon>Malpighiales</taxon>
        <taxon>Linaceae</taxon>
        <taxon>Linum</taxon>
    </lineage>
</organism>
<dbReference type="PANTHER" id="PTHR13299:SF0">
    <property type="entry name" value="PEROXISOMAL MEMBRANE PROTEIN PEX16"/>
    <property type="match status" value="1"/>
</dbReference>
<dbReference type="EMBL" id="CAMGYJ010000009">
    <property type="protein sequence ID" value="CAI0471976.1"/>
    <property type="molecule type" value="Genomic_DNA"/>
</dbReference>
<dbReference type="Pfam" id="PF08610">
    <property type="entry name" value="Pex16"/>
    <property type="match status" value="1"/>
</dbReference>
<name>A0AAV0PM79_9ROSI</name>
<dbReference type="Proteomes" id="UP001154282">
    <property type="component" value="Unassembled WGS sequence"/>
</dbReference>
<keyword evidence="2" id="KW-0962">Peroxisome biogenesis</keyword>
<keyword evidence="2" id="KW-0576">Peroxisome</keyword>
<comment type="subcellular location">
    <subcellularLocation>
        <location evidence="2">Peroxisome membrane</location>
    </subcellularLocation>
</comment>
<sequence length="284" mass="31895">MEAYKDWVRRNRDYVNSLESLASGLTWLLPERFSESEIGPEAVTAVLGMITAINEHIIDTTPRSQTPAVAIEPHSFPYPLCISMIKELETLVEVAAQQYFGDDKKWNFIALAEAAKVIVRLASFRNSGFRMLLQGGETPNVENSPSPSKLGNHHEPDHFPNMNGRTQWNMEGKALSALSRFRENARKGADPEWLHRVQHQHPVVEPPGCLTPLSTLRFGGREEQCQFTDAEKHENTALLFIIPRGKLESTEKIMEPVPLVGILTEKLVELLSGAQTRYTYMSGS</sequence>
<dbReference type="AlphaFoldDB" id="A0AAV0PM79"/>
<accession>A0AAV0PM79</accession>
<evidence type="ECO:0000313" key="4">
    <source>
        <dbReference type="EMBL" id="CAI0471976.1"/>
    </source>
</evidence>
<gene>
    <name evidence="4" type="ORF">LITE_LOCUS39096</name>
</gene>
<dbReference type="GO" id="GO:0005778">
    <property type="term" value="C:peroxisomal membrane"/>
    <property type="evidence" value="ECO:0007669"/>
    <property type="project" value="UniProtKB-SubCell"/>
</dbReference>
<feature type="region of interest" description="Disordered" evidence="3">
    <location>
        <begin position="135"/>
        <end position="154"/>
    </location>
</feature>
<evidence type="ECO:0000256" key="2">
    <source>
        <dbReference type="RuleBase" id="RU365003"/>
    </source>
</evidence>
<dbReference type="GO" id="GO:0007031">
    <property type="term" value="P:peroxisome organization"/>
    <property type="evidence" value="ECO:0007669"/>
    <property type="project" value="UniProtKB-KW"/>
</dbReference>
<feature type="compositionally biased region" description="Polar residues" evidence="3">
    <location>
        <begin position="140"/>
        <end position="149"/>
    </location>
</feature>
<evidence type="ECO:0000313" key="5">
    <source>
        <dbReference type="Proteomes" id="UP001154282"/>
    </source>
</evidence>
<keyword evidence="5" id="KW-1185">Reference proteome</keyword>
<comment type="caution">
    <text evidence="4">The sequence shown here is derived from an EMBL/GenBank/DDBJ whole genome shotgun (WGS) entry which is preliminary data.</text>
</comment>